<dbReference type="EMBL" id="JAJTWU010000002">
    <property type="protein sequence ID" value="MCE4553797.1"/>
    <property type="molecule type" value="Genomic_DNA"/>
</dbReference>
<proteinExistence type="predicted"/>
<evidence type="ECO:0000313" key="4">
    <source>
        <dbReference type="Proteomes" id="UP001200741"/>
    </source>
</evidence>
<evidence type="ECO:0000313" key="3">
    <source>
        <dbReference type="EMBL" id="MCE4553797.1"/>
    </source>
</evidence>
<sequence length="271" mass="30169">MLGTLLVLNLPTKVFELVALLRTGTVDFIAFDYPKAAAAYFDFIAHRSGVDMLWDNLRAFPDKIDYQLTSGRLWITFGFFLLGMRVGRLGWFDRGEAALPFFRATFRRSWQVMLASLALGLVVGGTALALSAKPEDKGWAYWAAEFAIDGYNAAAAAFYISGVALLMARPRWARRLAPLGDIGKMALTSYLTQTLAGLLLFYPVGLALFTQTSPAVNVLICVVLFAGQMAFSRWWLARFNYGPVEWLWRSATFFRWQPLVKGAGAALSLQH</sequence>
<feature type="transmembrane region" description="Helical" evidence="1">
    <location>
        <begin position="215"/>
        <end position="236"/>
    </location>
</feature>
<feature type="domain" description="DUF418" evidence="2">
    <location>
        <begin position="106"/>
        <end position="254"/>
    </location>
</feature>
<protein>
    <submittedName>
        <fullName evidence="3">DUF418 domain-containing protein</fullName>
    </submittedName>
</protein>
<comment type="caution">
    <text evidence="3">The sequence shown here is derived from an EMBL/GenBank/DDBJ whole genome shotgun (WGS) entry which is preliminary data.</text>
</comment>
<feature type="transmembrane region" description="Helical" evidence="1">
    <location>
        <begin position="73"/>
        <end position="91"/>
    </location>
</feature>
<organism evidence="3 4">
    <name type="scientific">Pelomonas cellulosilytica</name>
    <dbReference type="NCBI Taxonomy" id="2906762"/>
    <lineage>
        <taxon>Bacteria</taxon>
        <taxon>Pseudomonadati</taxon>
        <taxon>Pseudomonadota</taxon>
        <taxon>Betaproteobacteria</taxon>
        <taxon>Burkholderiales</taxon>
        <taxon>Sphaerotilaceae</taxon>
        <taxon>Roseateles</taxon>
    </lineage>
</organism>
<dbReference type="PANTHER" id="PTHR30590">
    <property type="entry name" value="INNER MEMBRANE PROTEIN"/>
    <property type="match status" value="1"/>
</dbReference>
<reference evidence="3 4" key="1">
    <citation type="submission" date="2021-12" db="EMBL/GenBank/DDBJ databases">
        <title>Genome seq of P8.</title>
        <authorList>
            <person name="Seo T."/>
        </authorList>
    </citation>
    <scope>NUCLEOTIDE SEQUENCE [LARGE SCALE GENOMIC DNA]</scope>
    <source>
        <strain evidence="3 4">P8</strain>
    </source>
</reference>
<feature type="transmembrane region" description="Helical" evidence="1">
    <location>
        <begin position="150"/>
        <end position="168"/>
    </location>
</feature>
<keyword evidence="1" id="KW-1133">Transmembrane helix</keyword>
<dbReference type="Proteomes" id="UP001200741">
    <property type="component" value="Unassembled WGS sequence"/>
</dbReference>
<accession>A0ABS8XSD4</accession>
<dbReference type="InterPro" id="IPR007349">
    <property type="entry name" value="DUF418"/>
</dbReference>
<dbReference type="RefSeq" id="WP_233370509.1">
    <property type="nucleotide sequence ID" value="NZ_JAJTWU010000002.1"/>
</dbReference>
<evidence type="ECO:0000256" key="1">
    <source>
        <dbReference type="SAM" id="Phobius"/>
    </source>
</evidence>
<keyword evidence="4" id="KW-1185">Reference proteome</keyword>
<feature type="transmembrane region" description="Helical" evidence="1">
    <location>
        <begin position="112"/>
        <end position="130"/>
    </location>
</feature>
<gene>
    <name evidence="3" type="ORF">LXT13_04960</name>
</gene>
<keyword evidence="1" id="KW-0472">Membrane</keyword>
<dbReference type="Pfam" id="PF04235">
    <property type="entry name" value="DUF418"/>
    <property type="match status" value="1"/>
</dbReference>
<feature type="transmembrane region" description="Helical" evidence="1">
    <location>
        <begin position="189"/>
        <end position="209"/>
    </location>
</feature>
<evidence type="ECO:0000259" key="2">
    <source>
        <dbReference type="Pfam" id="PF04235"/>
    </source>
</evidence>
<name>A0ABS8XSD4_9BURK</name>
<dbReference type="PANTHER" id="PTHR30590:SF2">
    <property type="entry name" value="INNER MEMBRANE PROTEIN"/>
    <property type="match status" value="1"/>
</dbReference>
<keyword evidence="1" id="KW-0812">Transmembrane</keyword>
<dbReference type="InterPro" id="IPR052529">
    <property type="entry name" value="Bact_Transport_Assoc"/>
</dbReference>